<dbReference type="PANTHER" id="PTHR32309">
    <property type="entry name" value="TYROSINE-PROTEIN KINASE"/>
    <property type="match status" value="1"/>
</dbReference>
<keyword evidence="5" id="KW-1185">Reference proteome</keyword>
<evidence type="ECO:0000256" key="3">
    <source>
        <dbReference type="SAM" id="MobiDB-lite"/>
    </source>
</evidence>
<keyword evidence="2" id="KW-0067">ATP-binding</keyword>
<dbReference type="RefSeq" id="WP_146590536.1">
    <property type="nucleotide sequence ID" value="NZ_SJPO01000012.1"/>
</dbReference>
<feature type="compositionally biased region" description="Basic and acidic residues" evidence="3">
    <location>
        <begin position="1"/>
        <end position="21"/>
    </location>
</feature>
<dbReference type="InterPro" id="IPR027417">
    <property type="entry name" value="P-loop_NTPase"/>
</dbReference>
<dbReference type="Proteomes" id="UP000318478">
    <property type="component" value="Unassembled WGS sequence"/>
</dbReference>
<evidence type="ECO:0000256" key="2">
    <source>
        <dbReference type="ARBA" id="ARBA00022840"/>
    </source>
</evidence>
<organism evidence="4 5">
    <name type="scientific">Posidoniimonas polymericola</name>
    <dbReference type="NCBI Taxonomy" id="2528002"/>
    <lineage>
        <taxon>Bacteria</taxon>
        <taxon>Pseudomonadati</taxon>
        <taxon>Planctomycetota</taxon>
        <taxon>Planctomycetia</taxon>
        <taxon>Pirellulales</taxon>
        <taxon>Lacipirellulaceae</taxon>
        <taxon>Posidoniimonas</taxon>
    </lineage>
</organism>
<dbReference type="EMBL" id="SJPO01000012">
    <property type="protein sequence ID" value="TWT67623.1"/>
    <property type="molecule type" value="Genomic_DNA"/>
</dbReference>
<reference evidence="4 5" key="1">
    <citation type="submission" date="2019-02" db="EMBL/GenBank/DDBJ databases">
        <title>Deep-cultivation of Planctomycetes and their phenomic and genomic characterization uncovers novel biology.</title>
        <authorList>
            <person name="Wiegand S."/>
            <person name="Jogler M."/>
            <person name="Boedeker C."/>
            <person name="Pinto D."/>
            <person name="Vollmers J."/>
            <person name="Rivas-Marin E."/>
            <person name="Kohn T."/>
            <person name="Peeters S.H."/>
            <person name="Heuer A."/>
            <person name="Rast P."/>
            <person name="Oberbeckmann S."/>
            <person name="Bunk B."/>
            <person name="Jeske O."/>
            <person name="Meyerdierks A."/>
            <person name="Storesund J.E."/>
            <person name="Kallscheuer N."/>
            <person name="Luecker S."/>
            <person name="Lage O.M."/>
            <person name="Pohl T."/>
            <person name="Merkel B.J."/>
            <person name="Hornburger P."/>
            <person name="Mueller R.-W."/>
            <person name="Bruemmer F."/>
            <person name="Labrenz M."/>
            <person name="Spormann A.M."/>
            <person name="Op Den Camp H."/>
            <person name="Overmann J."/>
            <person name="Amann R."/>
            <person name="Jetten M.S.M."/>
            <person name="Mascher T."/>
            <person name="Medema M.H."/>
            <person name="Devos D.P."/>
            <person name="Kaster A.-K."/>
            <person name="Ovreas L."/>
            <person name="Rohde M."/>
            <person name="Galperin M.Y."/>
            <person name="Jogler C."/>
        </authorList>
    </citation>
    <scope>NUCLEOTIDE SEQUENCE [LARGE SCALE GENOMIC DNA]</scope>
    <source>
        <strain evidence="4 5">Pla123a</strain>
    </source>
</reference>
<dbReference type="InterPro" id="IPR050445">
    <property type="entry name" value="Bact_polysacc_biosynth/exp"/>
</dbReference>
<proteinExistence type="predicted"/>
<feature type="region of interest" description="Disordered" evidence="3">
    <location>
        <begin position="1"/>
        <end position="27"/>
    </location>
</feature>
<keyword evidence="1" id="KW-0547">Nucleotide-binding</keyword>
<dbReference type="AlphaFoldDB" id="A0A5C5XZB2"/>
<keyword evidence="4" id="KW-0418">Kinase</keyword>
<gene>
    <name evidence="4" type="primary">cpsD</name>
    <name evidence="4" type="ORF">Pla123a_41790</name>
</gene>
<dbReference type="EC" id="2.7.10.2" evidence="4"/>
<dbReference type="InterPro" id="IPR005702">
    <property type="entry name" value="Wzc-like_C"/>
</dbReference>
<comment type="caution">
    <text evidence="4">The sequence shown here is derived from an EMBL/GenBank/DDBJ whole genome shotgun (WGS) entry which is preliminary data.</text>
</comment>
<evidence type="ECO:0000313" key="4">
    <source>
        <dbReference type="EMBL" id="TWT67623.1"/>
    </source>
</evidence>
<dbReference type="PANTHER" id="PTHR32309:SF13">
    <property type="entry name" value="FERRIC ENTEROBACTIN TRANSPORT PROTEIN FEPE"/>
    <property type="match status" value="1"/>
</dbReference>
<keyword evidence="4" id="KW-0808">Transferase</keyword>
<evidence type="ECO:0000313" key="5">
    <source>
        <dbReference type="Proteomes" id="UP000318478"/>
    </source>
</evidence>
<accession>A0A5C5XZB2</accession>
<dbReference type="OrthoDB" id="274038at2"/>
<name>A0A5C5XZB2_9BACT</name>
<dbReference type="SUPFAM" id="SSF52540">
    <property type="entry name" value="P-loop containing nucleoside triphosphate hydrolases"/>
    <property type="match status" value="1"/>
</dbReference>
<protein>
    <submittedName>
        <fullName evidence="4">Tyrosine-protein kinase CpsD</fullName>
        <ecNumber evidence="4">2.7.10.2</ecNumber>
    </submittedName>
</protein>
<sequence length="242" mass="25525">MNTDTESGRTLDFERPSDPRAHRVAGAKAVPSRRGADAFDAIVWRLRSNEDNPTEGFAVGVMGCHRRCGATTVAANVAIRYADHGLGPVLLVECNPVAPRLAKSFRLGRVAGLTEAVTGSADLSECIHATRVDGLDVMPLGAQKSLGGGAGIAGQFASLLSEVRSEYSVVMLDLPPADKSLGALLPIAQQADAVLLVLRSEATRRRAASNALQKLRQDGVSVIGSVVTRRKSFATRWLGASL</sequence>
<dbReference type="GO" id="GO:0005886">
    <property type="term" value="C:plasma membrane"/>
    <property type="evidence" value="ECO:0007669"/>
    <property type="project" value="TreeGrafter"/>
</dbReference>
<dbReference type="CDD" id="cd05387">
    <property type="entry name" value="BY-kinase"/>
    <property type="match status" value="1"/>
</dbReference>
<dbReference type="Gene3D" id="3.40.50.300">
    <property type="entry name" value="P-loop containing nucleotide triphosphate hydrolases"/>
    <property type="match status" value="1"/>
</dbReference>
<dbReference type="GO" id="GO:0004715">
    <property type="term" value="F:non-membrane spanning protein tyrosine kinase activity"/>
    <property type="evidence" value="ECO:0007669"/>
    <property type="project" value="UniProtKB-EC"/>
</dbReference>
<evidence type="ECO:0000256" key="1">
    <source>
        <dbReference type="ARBA" id="ARBA00022741"/>
    </source>
</evidence>